<dbReference type="Gene3D" id="2.60.120.460">
    <property type="entry name" value="YjbQ-like"/>
    <property type="match status" value="1"/>
</dbReference>
<comment type="caution">
    <text evidence="2">The sequence shown here is derived from an EMBL/GenBank/DDBJ whole genome shotgun (WGS) entry which is preliminary data.</text>
</comment>
<name>A0A7C9IUL1_9BACT</name>
<gene>
    <name evidence="2" type="ORF">GTA51_00625</name>
</gene>
<keyword evidence="3" id="KW-1185">Reference proteome</keyword>
<evidence type="ECO:0000256" key="1">
    <source>
        <dbReference type="ARBA" id="ARBA00005534"/>
    </source>
</evidence>
<dbReference type="PANTHER" id="PTHR30615">
    <property type="entry name" value="UNCHARACTERIZED PROTEIN YJBQ-RELATED"/>
    <property type="match status" value="1"/>
</dbReference>
<dbReference type="RefSeq" id="WP_160957826.1">
    <property type="nucleotide sequence ID" value="NZ_WVUD01000001.1"/>
</dbReference>
<dbReference type="PANTHER" id="PTHR30615:SF8">
    <property type="entry name" value="UPF0047 PROTEIN C4A8.02C"/>
    <property type="match status" value="1"/>
</dbReference>
<dbReference type="NCBIfam" id="TIGR00149">
    <property type="entry name" value="TIGR00149_YjbQ"/>
    <property type="match status" value="1"/>
</dbReference>
<dbReference type="SUPFAM" id="SSF111038">
    <property type="entry name" value="YjbQ-like"/>
    <property type="match status" value="1"/>
</dbReference>
<dbReference type="PIRSF" id="PIRSF004681">
    <property type="entry name" value="UCP004681"/>
    <property type="match status" value="1"/>
</dbReference>
<reference evidence="2 3" key="1">
    <citation type="submission" date="2020-01" db="EMBL/GenBank/DDBJ databases">
        <title>Genome sequence of Desulfovibrio aerotolerans DSM 16695(T).</title>
        <authorList>
            <person name="Karnachuk O."/>
            <person name="Avakyan M."/>
            <person name="Mardanov A."/>
            <person name="Kadnikov V."/>
            <person name="Ravin N."/>
        </authorList>
    </citation>
    <scope>NUCLEOTIDE SEQUENCE [LARGE SCALE GENOMIC DNA]</scope>
    <source>
        <strain evidence="2 3">DSM 16695</strain>
    </source>
</reference>
<dbReference type="EMBL" id="WVUD01000001">
    <property type="protein sequence ID" value="MYL81642.1"/>
    <property type="molecule type" value="Genomic_DNA"/>
</dbReference>
<dbReference type="OrthoDB" id="9801725at2"/>
<evidence type="ECO:0000313" key="3">
    <source>
        <dbReference type="Proteomes" id="UP000482487"/>
    </source>
</evidence>
<accession>A0A7C9IUL1</accession>
<protein>
    <submittedName>
        <fullName evidence="2">YjbQ family protein</fullName>
    </submittedName>
</protein>
<evidence type="ECO:0000313" key="2">
    <source>
        <dbReference type="EMBL" id="MYL81642.1"/>
    </source>
</evidence>
<dbReference type="Pfam" id="PF01894">
    <property type="entry name" value="YjbQ"/>
    <property type="match status" value="1"/>
</dbReference>
<dbReference type="InterPro" id="IPR035917">
    <property type="entry name" value="YjbQ-like_sf"/>
</dbReference>
<dbReference type="Proteomes" id="UP000482487">
    <property type="component" value="Unassembled WGS sequence"/>
</dbReference>
<comment type="similarity">
    <text evidence="1">Belongs to the UPF0047 family.</text>
</comment>
<proteinExistence type="inferred from homology"/>
<organism evidence="2 3">
    <name type="scientific">Solidesulfovibrio aerotolerans</name>
    <dbReference type="NCBI Taxonomy" id="295255"/>
    <lineage>
        <taxon>Bacteria</taxon>
        <taxon>Pseudomonadati</taxon>
        <taxon>Thermodesulfobacteriota</taxon>
        <taxon>Desulfovibrionia</taxon>
        <taxon>Desulfovibrionales</taxon>
        <taxon>Desulfovibrionaceae</taxon>
        <taxon>Solidesulfovibrio</taxon>
    </lineage>
</organism>
<sequence length="134" mass="14759">MEILEQRTPRREALVRITPALTELVTAKGWRDGAMVVFCPHTTAGLTVNEDADPDVATDMVAILGRLVPRDPDYRHAEGNSDAHVKTTLVGPSLTLIVAGGRIQLGTWQGVYLCEWDGPRTRKIWVQWLGQGGE</sequence>
<dbReference type="InterPro" id="IPR001602">
    <property type="entry name" value="UPF0047_YjbQ-like"/>
</dbReference>
<dbReference type="PROSITE" id="PS01314">
    <property type="entry name" value="UPF0047"/>
    <property type="match status" value="1"/>
</dbReference>
<dbReference type="AlphaFoldDB" id="A0A7C9IUL1"/>